<name>A0AAN9EV96_CLITE</name>
<sequence>MELVDLLRFLSTAEPTSPFADQEPPDADPDVRPLRLCVDVVRPVSPYAVQNPAFDCYRRRPLPLSLSSVSLFLSPHSFSQE</sequence>
<evidence type="ECO:0000313" key="1">
    <source>
        <dbReference type="EMBL" id="KAK7263704.1"/>
    </source>
</evidence>
<dbReference type="EMBL" id="JAYKXN010000008">
    <property type="protein sequence ID" value="KAK7263704.1"/>
    <property type="molecule type" value="Genomic_DNA"/>
</dbReference>
<keyword evidence="2" id="KW-1185">Reference proteome</keyword>
<evidence type="ECO:0000313" key="2">
    <source>
        <dbReference type="Proteomes" id="UP001359559"/>
    </source>
</evidence>
<reference evidence="1 2" key="1">
    <citation type="submission" date="2024-01" db="EMBL/GenBank/DDBJ databases">
        <title>The genomes of 5 underutilized Papilionoideae crops provide insights into root nodulation and disease resistance.</title>
        <authorList>
            <person name="Yuan L."/>
        </authorList>
    </citation>
    <scope>NUCLEOTIDE SEQUENCE [LARGE SCALE GENOMIC DNA]</scope>
    <source>
        <strain evidence="1">LY-2023</strain>
        <tissue evidence="1">Leaf</tissue>
    </source>
</reference>
<organism evidence="1 2">
    <name type="scientific">Clitoria ternatea</name>
    <name type="common">Butterfly pea</name>
    <dbReference type="NCBI Taxonomy" id="43366"/>
    <lineage>
        <taxon>Eukaryota</taxon>
        <taxon>Viridiplantae</taxon>
        <taxon>Streptophyta</taxon>
        <taxon>Embryophyta</taxon>
        <taxon>Tracheophyta</taxon>
        <taxon>Spermatophyta</taxon>
        <taxon>Magnoliopsida</taxon>
        <taxon>eudicotyledons</taxon>
        <taxon>Gunneridae</taxon>
        <taxon>Pentapetalae</taxon>
        <taxon>rosids</taxon>
        <taxon>fabids</taxon>
        <taxon>Fabales</taxon>
        <taxon>Fabaceae</taxon>
        <taxon>Papilionoideae</taxon>
        <taxon>50 kb inversion clade</taxon>
        <taxon>NPAAA clade</taxon>
        <taxon>indigoferoid/millettioid clade</taxon>
        <taxon>Phaseoleae</taxon>
        <taxon>Clitoria</taxon>
    </lineage>
</organism>
<comment type="caution">
    <text evidence="1">The sequence shown here is derived from an EMBL/GenBank/DDBJ whole genome shotgun (WGS) entry which is preliminary data.</text>
</comment>
<dbReference type="AlphaFoldDB" id="A0AAN9EV96"/>
<dbReference type="Proteomes" id="UP001359559">
    <property type="component" value="Unassembled WGS sequence"/>
</dbReference>
<gene>
    <name evidence="1" type="ORF">RJT34_31298</name>
</gene>
<accession>A0AAN9EV96</accession>
<proteinExistence type="predicted"/>
<protein>
    <submittedName>
        <fullName evidence="1">Uncharacterized protein</fullName>
    </submittedName>
</protein>